<name>A0ABV7WT81_9GAMM</name>
<evidence type="ECO:0000256" key="1">
    <source>
        <dbReference type="SAM" id="SignalP"/>
    </source>
</evidence>
<keyword evidence="3" id="KW-1185">Reference proteome</keyword>
<feature type="chain" id="PRO_5045180303" evidence="1">
    <location>
        <begin position="28"/>
        <end position="113"/>
    </location>
</feature>
<feature type="signal peptide" evidence="1">
    <location>
        <begin position="1"/>
        <end position="27"/>
    </location>
</feature>
<comment type="caution">
    <text evidence="2">The sequence shown here is derived from an EMBL/GenBank/DDBJ whole genome shotgun (WGS) entry which is preliminary data.</text>
</comment>
<evidence type="ECO:0000313" key="3">
    <source>
        <dbReference type="Proteomes" id="UP001595710"/>
    </source>
</evidence>
<accession>A0ABV7WT81</accession>
<proteinExistence type="predicted"/>
<protein>
    <submittedName>
        <fullName evidence="2">Fibronectin type III domain-containing protein</fullName>
    </submittedName>
</protein>
<evidence type="ECO:0000313" key="2">
    <source>
        <dbReference type="EMBL" id="MFC3701589.1"/>
    </source>
</evidence>
<dbReference type="Proteomes" id="UP001595710">
    <property type="component" value="Unassembled WGS sequence"/>
</dbReference>
<dbReference type="SUPFAM" id="SSF49265">
    <property type="entry name" value="Fibronectin type III"/>
    <property type="match status" value="1"/>
</dbReference>
<sequence length="113" mass="12443">MKVSFINLFVTLLLAAALTGCDVSAFGANGGDVTLYWQAPIERANGEPMPRDEIGGYEIRYKHVKDSSYTTIVVQGNSQTQLVIPEVPYPDQYVFEVAVFDTNGIYSDFVVAK</sequence>
<dbReference type="RefSeq" id="WP_290280717.1">
    <property type="nucleotide sequence ID" value="NZ_JAUFQI010000001.1"/>
</dbReference>
<dbReference type="InterPro" id="IPR036116">
    <property type="entry name" value="FN3_sf"/>
</dbReference>
<dbReference type="Gene3D" id="2.60.40.10">
    <property type="entry name" value="Immunoglobulins"/>
    <property type="match status" value="1"/>
</dbReference>
<keyword evidence="1" id="KW-0732">Signal</keyword>
<dbReference type="CDD" id="cd00063">
    <property type="entry name" value="FN3"/>
    <property type="match status" value="1"/>
</dbReference>
<dbReference type="PROSITE" id="PS51257">
    <property type="entry name" value="PROKAR_LIPOPROTEIN"/>
    <property type="match status" value="1"/>
</dbReference>
<dbReference type="InterPro" id="IPR013783">
    <property type="entry name" value="Ig-like_fold"/>
</dbReference>
<organism evidence="2 3">
    <name type="scientific">Reinekea marina</name>
    <dbReference type="NCBI Taxonomy" id="1310421"/>
    <lineage>
        <taxon>Bacteria</taxon>
        <taxon>Pseudomonadati</taxon>
        <taxon>Pseudomonadota</taxon>
        <taxon>Gammaproteobacteria</taxon>
        <taxon>Oceanospirillales</taxon>
        <taxon>Saccharospirillaceae</taxon>
        <taxon>Reinekea</taxon>
    </lineage>
</organism>
<reference evidence="3" key="1">
    <citation type="journal article" date="2019" name="Int. J. Syst. Evol. Microbiol.">
        <title>The Global Catalogue of Microorganisms (GCM) 10K type strain sequencing project: providing services to taxonomists for standard genome sequencing and annotation.</title>
        <authorList>
            <consortium name="The Broad Institute Genomics Platform"/>
            <consortium name="The Broad Institute Genome Sequencing Center for Infectious Disease"/>
            <person name="Wu L."/>
            <person name="Ma J."/>
        </authorList>
    </citation>
    <scope>NUCLEOTIDE SEQUENCE [LARGE SCALE GENOMIC DNA]</scope>
    <source>
        <strain evidence="3">CECT 8288</strain>
    </source>
</reference>
<gene>
    <name evidence="2" type="ORF">ACFOND_08075</name>
</gene>
<dbReference type="InterPro" id="IPR003961">
    <property type="entry name" value="FN3_dom"/>
</dbReference>
<dbReference type="EMBL" id="JBHRYN010000010">
    <property type="protein sequence ID" value="MFC3701589.1"/>
    <property type="molecule type" value="Genomic_DNA"/>
</dbReference>